<evidence type="ECO:0000256" key="7">
    <source>
        <dbReference type="RuleBase" id="RU363032"/>
    </source>
</evidence>
<evidence type="ECO:0000313" key="9">
    <source>
        <dbReference type="EMBL" id="KJV10466.1"/>
    </source>
</evidence>
<evidence type="ECO:0000256" key="5">
    <source>
        <dbReference type="ARBA" id="ARBA00022989"/>
    </source>
</evidence>
<comment type="similarity">
    <text evidence="7">Belongs to the binding-protein-dependent transport system permease family.</text>
</comment>
<evidence type="ECO:0000256" key="1">
    <source>
        <dbReference type="ARBA" id="ARBA00004651"/>
    </source>
</evidence>
<dbReference type="Gene3D" id="1.10.3720.10">
    <property type="entry name" value="MetI-like"/>
    <property type="match status" value="1"/>
</dbReference>
<proteinExistence type="inferred from homology"/>
<keyword evidence="2 7" id="KW-0813">Transport</keyword>
<dbReference type="SUPFAM" id="SSF161098">
    <property type="entry name" value="MetI-like"/>
    <property type="match status" value="1"/>
</dbReference>
<protein>
    <submittedName>
        <fullName evidence="9">ABC transporter permease</fullName>
    </submittedName>
</protein>
<dbReference type="EMBL" id="LAJY01000093">
    <property type="protein sequence ID" value="KJV10466.1"/>
    <property type="molecule type" value="Genomic_DNA"/>
</dbReference>
<evidence type="ECO:0000256" key="3">
    <source>
        <dbReference type="ARBA" id="ARBA00022475"/>
    </source>
</evidence>
<dbReference type="GO" id="GO:0055085">
    <property type="term" value="P:transmembrane transport"/>
    <property type="evidence" value="ECO:0007669"/>
    <property type="project" value="InterPro"/>
</dbReference>
<feature type="transmembrane region" description="Helical" evidence="7">
    <location>
        <begin position="79"/>
        <end position="100"/>
    </location>
</feature>
<evidence type="ECO:0000256" key="4">
    <source>
        <dbReference type="ARBA" id="ARBA00022692"/>
    </source>
</evidence>
<evidence type="ECO:0000256" key="6">
    <source>
        <dbReference type="ARBA" id="ARBA00023136"/>
    </source>
</evidence>
<keyword evidence="10" id="KW-1185">Reference proteome</keyword>
<dbReference type="OrthoDB" id="9796361at2"/>
<feature type="transmembrane region" description="Helical" evidence="7">
    <location>
        <begin position="239"/>
        <end position="258"/>
    </location>
</feature>
<keyword evidence="6 7" id="KW-0472">Membrane</keyword>
<dbReference type="GO" id="GO:0005886">
    <property type="term" value="C:plasma membrane"/>
    <property type="evidence" value="ECO:0007669"/>
    <property type="project" value="UniProtKB-SubCell"/>
</dbReference>
<dbReference type="PATRIC" id="fig|552518.3.peg.4810"/>
<dbReference type="AlphaFoldDB" id="A0A0F3IUT2"/>
<dbReference type="PANTHER" id="PTHR30151:SF16">
    <property type="entry name" value="ABC TRANSPORTER PERMEASE PROTEIN"/>
    <property type="match status" value="1"/>
</dbReference>
<feature type="transmembrane region" description="Helical" evidence="7">
    <location>
        <begin position="107"/>
        <end position="131"/>
    </location>
</feature>
<evidence type="ECO:0000313" key="10">
    <source>
        <dbReference type="Proteomes" id="UP000033774"/>
    </source>
</evidence>
<comment type="subcellular location">
    <subcellularLocation>
        <location evidence="1 7">Cell membrane</location>
        <topology evidence="1 7">Multi-pass membrane protein</topology>
    </subcellularLocation>
</comment>
<keyword evidence="4 7" id="KW-0812">Transmembrane</keyword>
<reference evidence="9 10" key="1">
    <citation type="submission" date="2015-03" db="EMBL/GenBank/DDBJ databases">
        <title>Draft genome sequence of Elstera litoralis.</title>
        <authorList>
            <person name="Rahalkar M.C."/>
            <person name="Dhakephalkar P.K."/>
            <person name="Pore S.D."/>
            <person name="Arora P."/>
            <person name="Kapse N.G."/>
            <person name="Pandit P.S."/>
        </authorList>
    </citation>
    <scope>NUCLEOTIDE SEQUENCE [LARGE SCALE GENOMIC DNA]</scope>
    <source>
        <strain evidence="9 10">Dia-1</strain>
    </source>
</reference>
<dbReference type="PROSITE" id="PS50928">
    <property type="entry name" value="ABC_TM1"/>
    <property type="match status" value="1"/>
</dbReference>
<dbReference type="InterPro" id="IPR000515">
    <property type="entry name" value="MetI-like"/>
</dbReference>
<sequence length="274" mass="29260">MAEIATARALPLGRLNQFLARLPGRRLIILAGLALLWEGYARWLDNSLLLPTLGATLGALFDGIASGELPDRTLTSLQVLLSGYALGILFAAILTGLAALSRWGSEALGLLTSMFNPLPAIALLPVALLWFGVGQPSLIFVIVHSVLWPVALACHAGFRAVPPTLRMAGRNMGVSGGRFVVEILAPAAFPQILSGLRIGWAFAWRTLIAAELVFGVSARSGGLGWYIYVNRAQLETPSVFAGLLTVIIIGLVIEGLLFRTLAKITVNRWGQEQS</sequence>
<dbReference type="RefSeq" id="WP_045774852.1">
    <property type="nucleotide sequence ID" value="NZ_LAJY01000093.1"/>
</dbReference>
<feature type="domain" description="ABC transmembrane type-1" evidence="8">
    <location>
        <begin position="73"/>
        <end position="257"/>
    </location>
</feature>
<name>A0A0F3IUT2_9PROT</name>
<evidence type="ECO:0000256" key="2">
    <source>
        <dbReference type="ARBA" id="ARBA00022448"/>
    </source>
</evidence>
<keyword evidence="5 7" id="KW-1133">Transmembrane helix</keyword>
<dbReference type="InterPro" id="IPR035906">
    <property type="entry name" value="MetI-like_sf"/>
</dbReference>
<keyword evidence="3" id="KW-1003">Cell membrane</keyword>
<feature type="transmembrane region" description="Helical" evidence="7">
    <location>
        <begin position="27"/>
        <end position="44"/>
    </location>
</feature>
<dbReference type="CDD" id="cd06261">
    <property type="entry name" value="TM_PBP2"/>
    <property type="match status" value="1"/>
</dbReference>
<evidence type="ECO:0000259" key="8">
    <source>
        <dbReference type="PROSITE" id="PS50928"/>
    </source>
</evidence>
<dbReference type="Proteomes" id="UP000033774">
    <property type="component" value="Unassembled WGS sequence"/>
</dbReference>
<comment type="caution">
    <text evidence="9">The sequence shown here is derived from an EMBL/GenBank/DDBJ whole genome shotgun (WGS) entry which is preliminary data.</text>
</comment>
<feature type="transmembrane region" description="Helical" evidence="7">
    <location>
        <begin position="206"/>
        <end position="227"/>
    </location>
</feature>
<accession>A0A0F3IUT2</accession>
<dbReference type="Pfam" id="PF00528">
    <property type="entry name" value="BPD_transp_1"/>
    <property type="match status" value="1"/>
</dbReference>
<feature type="transmembrane region" description="Helical" evidence="7">
    <location>
        <begin position="137"/>
        <end position="158"/>
    </location>
</feature>
<gene>
    <name evidence="9" type="ORF">VZ95_04735</name>
</gene>
<dbReference type="PANTHER" id="PTHR30151">
    <property type="entry name" value="ALKANE SULFONATE ABC TRANSPORTER-RELATED, MEMBRANE SUBUNIT"/>
    <property type="match status" value="1"/>
</dbReference>
<organism evidence="9 10">
    <name type="scientific">Elstera litoralis</name>
    <dbReference type="NCBI Taxonomy" id="552518"/>
    <lineage>
        <taxon>Bacteria</taxon>
        <taxon>Pseudomonadati</taxon>
        <taxon>Pseudomonadota</taxon>
        <taxon>Alphaproteobacteria</taxon>
        <taxon>Rhodospirillales</taxon>
        <taxon>Rhodospirillaceae</taxon>
        <taxon>Elstera</taxon>
    </lineage>
</organism>